<gene>
    <name evidence="1" type="ORF">HMPREF1991_02762</name>
</gene>
<dbReference type="EMBL" id="JNGW01000119">
    <property type="protein sequence ID" value="KDR51194.1"/>
    <property type="molecule type" value="Genomic_DNA"/>
</dbReference>
<keyword evidence="2" id="KW-1185">Reference proteome</keyword>
<reference evidence="1 2" key="1">
    <citation type="submission" date="2013-08" db="EMBL/GenBank/DDBJ databases">
        <authorList>
            <person name="Weinstock G."/>
            <person name="Sodergren E."/>
            <person name="Wylie T."/>
            <person name="Fulton L."/>
            <person name="Fulton R."/>
            <person name="Fronick C."/>
            <person name="O'Laughlin M."/>
            <person name="Godfrey J."/>
            <person name="Miner T."/>
            <person name="Herter B."/>
            <person name="Appelbaum E."/>
            <person name="Cordes M."/>
            <person name="Lek S."/>
            <person name="Wollam A."/>
            <person name="Pepin K.H."/>
            <person name="Palsikar V.B."/>
            <person name="Mitreva M."/>
            <person name="Wilson R.K."/>
        </authorList>
    </citation>
    <scope>NUCLEOTIDE SEQUENCE [LARGE SCALE GENOMIC DNA]</scope>
    <source>
        <strain evidence="1 2">ATCC 15930</strain>
    </source>
</reference>
<sequence length="90" mass="10476">MAQDLKSCFDLSLYANLRWNKQETDMRFGIGYPPRFDYVWQTVCYLDIGFNNAYEQRFLINGAVQRRLYGDYKLLVVTLQTSGSGTTICL</sequence>
<dbReference type="AlphaFoldDB" id="A0A069QGR6"/>
<proteinExistence type="predicted"/>
<comment type="caution">
    <text evidence="1">The sequence shown here is derived from an EMBL/GenBank/DDBJ whole genome shotgun (WGS) entry which is preliminary data.</text>
</comment>
<dbReference type="Proteomes" id="UP000027442">
    <property type="component" value="Unassembled WGS sequence"/>
</dbReference>
<accession>A0A069QGR6</accession>
<evidence type="ECO:0000313" key="2">
    <source>
        <dbReference type="Proteomes" id="UP000027442"/>
    </source>
</evidence>
<dbReference type="HOGENOM" id="CLU_2452163_0_0_10"/>
<evidence type="ECO:0000313" key="1">
    <source>
        <dbReference type="EMBL" id="KDR51194.1"/>
    </source>
</evidence>
<protein>
    <submittedName>
        <fullName evidence="1">Uncharacterized protein</fullName>
    </submittedName>
</protein>
<organism evidence="1 2">
    <name type="scientific">Hoylesella loescheii DSM 19665 = JCM 12249 = ATCC 15930</name>
    <dbReference type="NCBI Taxonomy" id="1122985"/>
    <lineage>
        <taxon>Bacteria</taxon>
        <taxon>Pseudomonadati</taxon>
        <taxon>Bacteroidota</taxon>
        <taxon>Bacteroidia</taxon>
        <taxon>Bacteroidales</taxon>
        <taxon>Prevotellaceae</taxon>
        <taxon>Hoylesella</taxon>
    </lineage>
</organism>
<name>A0A069QGR6_HOYLO</name>